<keyword evidence="3" id="KW-0732">Signal</keyword>
<accession>A0A0N4ZQE2</accession>
<proteinExistence type="predicted"/>
<feature type="transmembrane region" description="Helical" evidence="2">
    <location>
        <begin position="649"/>
        <end position="674"/>
    </location>
</feature>
<protein>
    <submittedName>
        <fullName evidence="5">CUB domain-containing protein</fullName>
    </submittedName>
</protein>
<evidence type="ECO:0000256" key="1">
    <source>
        <dbReference type="SAM" id="MobiDB-lite"/>
    </source>
</evidence>
<dbReference type="WBParaSite" id="PTRK_0001074000.1">
    <property type="protein sequence ID" value="PTRK_0001074000.1"/>
    <property type="gene ID" value="PTRK_0001074000"/>
</dbReference>
<evidence type="ECO:0000313" key="4">
    <source>
        <dbReference type="Proteomes" id="UP000038045"/>
    </source>
</evidence>
<keyword evidence="2" id="KW-1133">Transmembrane helix</keyword>
<keyword evidence="4" id="KW-1185">Reference proteome</keyword>
<dbReference type="AlphaFoldDB" id="A0A0N4ZQE2"/>
<reference evidence="5" key="1">
    <citation type="submission" date="2017-02" db="UniProtKB">
        <authorList>
            <consortium name="WormBaseParasite"/>
        </authorList>
    </citation>
    <scope>IDENTIFICATION</scope>
</reference>
<dbReference type="Proteomes" id="UP000038045">
    <property type="component" value="Unplaced"/>
</dbReference>
<evidence type="ECO:0000256" key="2">
    <source>
        <dbReference type="SAM" id="Phobius"/>
    </source>
</evidence>
<name>A0A0N4ZQE2_PARTI</name>
<sequence>MFFKYLFYIIFILQCIVSIALGGPGSQFITVTGLAKVDEQEKKETYGLDSSNERIKEVKFNSAILKDVEIVKIPMKTFEGTKGVKVSFTGQDNKFITVYKTDLTGTKRCVSKKTNEVELICSVASCDFGIVFIGDIEITTEKCTNPSANDYNIKFFLEYIHDSVYIAENVKTSIEFPSIYECPGLGWIDDNSERIFKIDPAFKQISGDDRPKSIYIGNENFDSSENEIDMWQNIRKNYHLAMMVEYEKDKHIVKCGSIIKKVGGQSTFTWGYKLIYTDQTEIQRYERDFKNMADSVIDFRCSQELQDSIGSTSGTKEYLYVFKENEATKYGENVFDTYLSTKLEKLYYGAKYFIFDLKGKFKKDRHNSNNYVEKDSIFPKCEITIINIDNQNVQATIELDKKFIKDFTTHKINGRDYSVIYVKANDFNKESKSITKVIQCIANEQIDPTLSSVQKKLLSRYYSDIFKEVKYIRIEHIVTGDNSIGNAILPGALVIKDDDYSKYGSYKCFLNQKQKNSNVVSEGRVDKFLLIPQNGETFLKTVKVASDGTIDKHCYIKFKKFAKLIKMTIEFSGTSNKGITDGPNFEGPYFTKTPDEKQLYYKQKPEYESKITCKYETEYGTTFYIVLNYNEKEVLGLVDKVLKFLKDNPLWFCLAAVFLMILLIGSTVGGFMLIRKRRRRRRAAASRFGSSNMSKTRSKFGFRPSNNKSISAKSSKTGMSRTKSPSGKGITANKTQSSRSKNINNSNKSKFSSYQGSKVSGVSSQK</sequence>
<evidence type="ECO:0000313" key="5">
    <source>
        <dbReference type="WBParaSite" id="PTRK_0001074000.1"/>
    </source>
</evidence>
<feature type="compositionally biased region" description="Low complexity" evidence="1">
    <location>
        <begin position="737"/>
        <end position="753"/>
    </location>
</feature>
<feature type="chain" id="PRO_5005892069" evidence="3">
    <location>
        <begin position="23"/>
        <end position="766"/>
    </location>
</feature>
<feature type="compositionally biased region" description="Low complexity" evidence="1">
    <location>
        <begin position="705"/>
        <end position="716"/>
    </location>
</feature>
<organism evidence="4 5">
    <name type="scientific">Parastrongyloides trichosuri</name>
    <name type="common">Possum-specific nematode worm</name>
    <dbReference type="NCBI Taxonomy" id="131310"/>
    <lineage>
        <taxon>Eukaryota</taxon>
        <taxon>Metazoa</taxon>
        <taxon>Ecdysozoa</taxon>
        <taxon>Nematoda</taxon>
        <taxon>Chromadorea</taxon>
        <taxon>Rhabditida</taxon>
        <taxon>Tylenchina</taxon>
        <taxon>Panagrolaimomorpha</taxon>
        <taxon>Strongyloidoidea</taxon>
        <taxon>Strongyloididae</taxon>
        <taxon>Parastrongyloides</taxon>
    </lineage>
</organism>
<evidence type="ECO:0000256" key="3">
    <source>
        <dbReference type="SAM" id="SignalP"/>
    </source>
</evidence>
<keyword evidence="2" id="KW-0472">Membrane</keyword>
<feature type="signal peptide" evidence="3">
    <location>
        <begin position="1"/>
        <end position="22"/>
    </location>
</feature>
<keyword evidence="2" id="KW-0812">Transmembrane</keyword>
<feature type="region of interest" description="Disordered" evidence="1">
    <location>
        <begin position="683"/>
        <end position="766"/>
    </location>
</feature>
<feature type="compositionally biased region" description="Polar residues" evidence="1">
    <location>
        <begin position="754"/>
        <end position="766"/>
    </location>
</feature>